<accession>A0A5J4T379</accession>
<organism evidence="2 3">
    <name type="scientific">Streblomastix strix</name>
    <dbReference type="NCBI Taxonomy" id="222440"/>
    <lineage>
        <taxon>Eukaryota</taxon>
        <taxon>Metamonada</taxon>
        <taxon>Preaxostyla</taxon>
        <taxon>Oxymonadida</taxon>
        <taxon>Streblomastigidae</taxon>
        <taxon>Streblomastix</taxon>
    </lineage>
</organism>
<sequence length="177" mass="19283">MGKDSVPKCTAVMVGLQSSSRLTEPVGTVVICQMGQTGPIVKFQRIQSAINMGKLSVMRQFPPELENSVIQVQLDLPRQGLLVKHQVFYLAFLLKSQLVLGRVWQWSVPVTGMSDAQFATILVCFVCAIVASSVFRRNSGVQLAVPRASVQRAKVQRSPKCQSHANKLSASTKVSLG</sequence>
<dbReference type="EMBL" id="SNRW01039319">
    <property type="protein sequence ID" value="KAA6352784.1"/>
    <property type="molecule type" value="Genomic_DNA"/>
</dbReference>
<dbReference type="Proteomes" id="UP000324800">
    <property type="component" value="Unassembled WGS sequence"/>
</dbReference>
<protein>
    <submittedName>
        <fullName evidence="2">Uncharacterized protein</fullName>
    </submittedName>
</protein>
<keyword evidence="1" id="KW-0472">Membrane</keyword>
<comment type="caution">
    <text evidence="2">The sequence shown here is derived from an EMBL/GenBank/DDBJ whole genome shotgun (WGS) entry which is preliminary data.</text>
</comment>
<evidence type="ECO:0000313" key="3">
    <source>
        <dbReference type="Proteomes" id="UP000324800"/>
    </source>
</evidence>
<evidence type="ECO:0000256" key="1">
    <source>
        <dbReference type="SAM" id="Phobius"/>
    </source>
</evidence>
<keyword evidence="1" id="KW-1133">Transmembrane helix</keyword>
<name>A0A5J4T379_9EUKA</name>
<proteinExistence type="predicted"/>
<gene>
    <name evidence="2" type="ORF">EZS28_051690</name>
</gene>
<evidence type="ECO:0000313" key="2">
    <source>
        <dbReference type="EMBL" id="KAA6352784.1"/>
    </source>
</evidence>
<reference evidence="2 3" key="1">
    <citation type="submission" date="2019-03" db="EMBL/GenBank/DDBJ databases">
        <title>Single cell metagenomics reveals metabolic interactions within the superorganism composed of flagellate Streblomastix strix and complex community of Bacteroidetes bacteria on its surface.</title>
        <authorList>
            <person name="Treitli S.C."/>
            <person name="Kolisko M."/>
            <person name="Husnik F."/>
            <person name="Keeling P."/>
            <person name="Hampl V."/>
        </authorList>
    </citation>
    <scope>NUCLEOTIDE SEQUENCE [LARGE SCALE GENOMIC DNA]</scope>
    <source>
        <strain evidence="2">ST1C</strain>
    </source>
</reference>
<keyword evidence="1" id="KW-0812">Transmembrane</keyword>
<feature type="transmembrane region" description="Helical" evidence="1">
    <location>
        <begin position="87"/>
        <end position="104"/>
    </location>
</feature>
<feature type="transmembrane region" description="Helical" evidence="1">
    <location>
        <begin position="116"/>
        <end position="135"/>
    </location>
</feature>
<dbReference type="AlphaFoldDB" id="A0A5J4T379"/>